<dbReference type="AlphaFoldDB" id="D7FWS6"/>
<dbReference type="Proteomes" id="UP000002630">
    <property type="component" value="Unassembled WGS sequence"/>
</dbReference>
<proteinExistence type="predicted"/>
<feature type="region of interest" description="Disordered" evidence="1">
    <location>
        <begin position="38"/>
        <end position="66"/>
    </location>
</feature>
<dbReference type="OrthoDB" id="10436923at2759"/>
<reference evidence="2 3" key="1">
    <citation type="journal article" date="2010" name="Nature">
        <title>The Ectocarpus genome and the independent evolution of multicellularity in brown algae.</title>
        <authorList>
            <person name="Cock J.M."/>
            <person name="Sterck L."/>
            <person name="Rouze P."/>
            <person name="Scornet D."/>
            <person name="Allen A.E."/>
            <person name="Amoutzias G."/>
            <person name="Anthouard V."/>
            <person name="Artiguenave F."/>
            <person name="Aury J.M."/>
            <person name="Badger J.H."/>
            <person name="Beszteri B."/>
            <person name="Billiau K."/>
            <person name="Bonnet E."/>
            <person name="Bothwell J.H."/>
            <person name="Bowler C."/>
            <person name="Boyen C."/>
            <person name="Brownlee C."/>
            <person name="Carrano C.J."/>
            <person name="Charrier B."/>
            <person name="Cho G.Y."/>
            <person name="Coelho S.M."/>
            <person name="Collen J."/>
            <person name="Corre E."/>
            <person name="Da Silva C."/>
            <person name="Delage L."/>
            <person name="Delaroque N."/>
            <person name="Dittami S.M."/>
            <person name="Doulbeau S."/>
            <person name="Elias M."/>
            <person name="Farnham G."/>
            <person name="Gachon C.M."/>
            <person name="Gschloessl B."/>
            <person name="Heesch S."/>
            <person name="Jabbari K."/>
            <person name="Jubin C."/>
            <person name="Kawai H."/>
            <person name="Kimura K."/>
            <person name="Kloareg B."/>
            <person name="Kupper F.C."/>
            <person name="Lang D."/>
            <person name="Le Bail A."/>
            <person name="Leblanc C."/>
            <person name="Lerouge P."/>
            <person name="Lohr M."/>
            <person name="Lopez P.J."/>
            <person name="Martens C."/>
            <person name="Maumus F."/>
            <person name="Michel G."/>
            <person name="Miranda-Saavedra D."/>
            <person name="Morales J."/>
            <person name="Moreau H."/>
            <person name="Motomura T."/>
            <person name="Nagasato C."/>
            <person name="Napoli C.A."/>
            <person name="Nelson D.R."/>
            <person name="Nyvall-Collen P."/>
            <person name="Peters A.F."/>
            <person name="Pommier C."/>
            <person name="Potin P."/>
            <person name="Poulain J."/>
            <person name="Quesneville H."/>
            <person name="Read B."/>
            <person name="Rensing S.A."/>
            <person name="Ritter A."/>
            <person name="Rousvoal S."/>
            <person name="Samanta M."/>
            <person name="Samson G."/>
            <person name="Schroeder D.C."/>
            <person name="Segurens B."/>
            <person name="Strittmatter M."/>
            <person name="Tonon T."/>
            <person name="Tregear J.W."/>
            <person name="Valentin K."/>
            <person name="von Dassow P."/>
            <person name="Yamagishi T."/>
            <person name="Van de Peer Y."/>
            <person name="Wincker P."/>
        </authorList>
    </citation>
    <scope>NUCLEOTIDE SEQUENCE [LARGE SCALE GENOMIC DNA]</scope>
    <source>
        <strain evidence="3">Ec32 / CCAP1310/4</strain>
    </source>
</reference>
<keyword evidence="3" id="KW-1185">Reference proteome</keyword>
<evidence type="ECO:0000256" key="1">
    <source>
        <dbReference type="SAM" id="MobiDB-lite"/>
    </source>
</evidence>
<protein>
    <submittedName>
        <fullName evidence="2">Uncharacterized protein</fullName>
    </submittedName>
</protein>
<sequence length="66" mass="7044">MLVKNRGLPAALGGHYNEYLVELVQRATADWEASCPVPPQYPAAMDPEGTGERSGLARSLLDSTAT</sequence>
<evidence type="ECO:0000313" key="2">
    <source>
        <dbReference type="EMBL" id="CBJ32164.1"/>
    </source>
</evidence>
<organism evidence="2 3">
    <name type="scientific">Ectocarpus siliculosus</name>
    <name type="common">Brown alga</name>
    <name type="synonym">Conferva siliculosa</name>
    <dbReference type="NCBI Taxonomy" id="2880"/>
    <lineage>
        <taxon>Eukaryota</taxon>
        <taxon>Sar</taxon>
        <taxon>Stramenopiles</taxon>
        <taxon>Ochrophyta</taxon>
        <taxon>PX clade</taxon>
        <taxon>Phaeophyceae</taxon>
        <taxon>Ectocarpales</taxon>
        <taxon>Ectocarpaceae</taxon>
        <taxon>Ectocarpus</taxon>
    </lineage>
</organism>
<accession>D7FWS6</accession>
<dbReference type="EMBL" id="FN649760">
    <property type="protein sequence ID" value="CBJ32164.1"/>
    <property type="molecule type" value="Genomic_DNA"/>
</dbReference>
<name>D7FWS6_ECTSI</name>
<evidence type="ECO:0000313" key="3">
    <source>
        <dbReference type="Proteomes" id="UP000002630"/>
    </source>
</evidence>
<gene>
    <name evidence="2" type="ORF">Esi_0312_0017</name>
</gene>
<dbReference type="InParanoid" id="D7FWS6"/>